<reference evidence="1" key="1">
    <citation type="submission" date="2020-07" db="EMBL/GenBank/DDBJ databases">
        <title>The High-quality genome of the commercially important snow crab, Chionoecetes opilio.</title>
        <authorList>
            <person name="Jeong J.-H."/>
            <person name="Ryu S."/>
        </authorList>
    </citation>
    <scope>NUCLEOTIDE SEQUENCE</scope>
    <source>
        <strain evidence="1">MADBK_172401_WGS</strain>
        <tissue evidence="1">Digestive gland</tissue>
    </source>
</reference>
<gene>
    <name evidence="1" type="ORF">GWK47_016139</name>
</gene>
<dbReference type="EMBL" id="JACEEZ010021440">
    <property type="protein sequence ID" value="KAG0713487.1"/>
    <property type="molecule type" value="Genomic_DNA"/>
</dbReference>
<keyword evidence="2" id="KW-1185">Reference proteome</keyword>
<dbReference type="AlphaFoldDB" id="A0A8J4XUN2"/>
<comment type="caution">
    <text evidence="1">The sequence shown here is derived from an EMBL/GenBank/DDBJ whole genome shotgun (WGS) entry which is preliminary data.</text>
</comment>
<evidence type="ECO:0000313" key="1">
    <source>
        <dbReference type="EMBL" id="KAG0713487.1"/>
    </source>
</evidence>
<proteinExistence type="predicted"/>
<name>A0A8J4XUN2_CHIOP</name>
<protein>
    <submittedName>
        <fullName evidence="1">Uncharacterized protein</fullName>
    </submittedName>
</protein>
<evidence type="ECO:0000313" key="2">
    <source>
        <dbReference type="Proteomes" id="UP000770661"/>
    </source>
</evidence>
<organism evidence="1 2">
    <name type="scientific">Chionoecetes opilio</name>
    <name type="common">Atlantic snow crab</name>
    <name type="synonym">Cancer opilio</name>
    <dbReference type="NCBI Taxonomy" id="41210"/>
    <lineage>
        <taxon>Eukaryota</taxon>
        <taxon>Metazoa</taxon>
        <taxon>Ecdysozoa</taxon>
        <taxon>Arthropoda</taxon>
        <taxon>Crustacea</taxon>
        <taxon>Multicrustacea</taxon>
        <taxon>Malacostraca</taxon>
        <taxon>Eumalacostraca</taxon>
        <taxon>Eucarida</taxon>
        <taxon>Decapoda</taxon>
        <taxon>Pleocyemata</taxon>
        <taxon>Brachyura</taxon>
        <taxon>Eubrachyura</taxon>
        <taxon>Majoidea</taxon>
        <taxon>Majidae</taxon>
        <taxon>Chionoecetes</taxon>
    </lineage>
</organism>
<sequence length="119" mass="12774">MASSPPLYQRPDVTAALLERCESQSKISAPALQLPGGLTDPPSLWPMGVCVLTCPASVAFSCQLPQAASKAGLRFFATQHLLPPGPWILFCTPCKFSLHFCHTLQIVFSAAVVLSYLSK</sequence>
<dbReference type="Proteomes" id="UP000770661">
    <property type="component" value="Unassembled WGS sequence"/>
</dbReference>
<accession>A0A8J4XUN2</accession>